<evidence type="ECO:0000256" key="3">
    <source>
        <dbReference type="ARBA" id="ARBA00022989"/>
    </source>
</evidence>
<feature type="transmembrane region" description="Helical" evidence="6">
    <location>
        <begin position="40"/>
        <end position="61"/>
    </location>
</feature>
<feature type="region of interest" description="Disordered" evidence="5">
    <location>
        <begin position="198"/>
        <end position="220"/>
    </location>
</feature>
<feature type="transmembrane region" description="Helical" evidence="6">
    <location>
        <begin position="288"/>
        <end position="309"/>
    </location>
</feature>
<feature type="transmembrane region" description="Helical" evidence="6">
    <location>
        <begin position="366"/>
        <end position="384"/>
    </location>
</feature>
<dbReference type="GeneID" id="28856061"/>
<comment type="caution">
    <text evidence="7">The sequence shown here is derived from an EMBL/GenBank/DDBJ whole genome shotgun (WGS) entry which is preliminary data.</text>
</comment>
<feature type="transmembrane region" description="Helical" evidence="6">
    <location>
        <begin position="135"/>
        <end position="155"/>
    </location>
</feature>
<name>A0A179FLH4_METCM</name>
<evidence type="ECO:0000256" key="5">
    <source>
        <dbReference type="SAM" id="MobiDB-lite"/>
    </source>
</evidence>
<feature type="transmembrane region" description="Helical" evidence="6">
    <location>
        <begin position="239"/>
        <end position="258"/>
    </location>
</feature>
<keyword evidence="2 6" id="KW-0812">Transmembrane</keyword>
<accession>A0A179FLH4</accession>
<dbReference type="PANTHER" id="PTHR30249">
    <property type="entry name" value="PUTATIVE SEROTONIN TRANSPORTER"/>
    <property type="match status" value="1"/>
</dbReference>
<keyword evidence="4 6" id="KW-0472">Membrane</keyword>
<reference evidence="7 8" key="1">
    <citation type="journal article" date="2016" name="PLoS Pathog.">
        <title>Biosynthesis of antibiotic leucinostatins in bio-control fungus Purpureocillium lilacinum and their inhibition on phytophthora revealed by genome mining.</title>
        <authorList>
            <person name="Wang G."/>
            <person name="Liu Z."/>
            <person name="Lin R."/>
            <person name="Li E."/>
            <person name="Mao Z."/>
            <person name="Ling J."/>
            <person name="Yang Y."/>
            <person name="Yin W.B."/>
            <person name="Xie B."/>
        </authorList>
    </citation>
    <scope>NUCLEOTIDE SEQUENCE [LARGE SCALE GENOMIC DNA]</scope>
    <source>
        <strain evidence="7">170</strain>
    </source>
</reference>
<gene>
    <name evidence="7" type="ORF">VFPPC_14298</name>
</gene>
<evidence type="ECO:0000313" key="8">
    <source>
        <dbReference type="Proteomes" id="UP000078397"/>
    </source>
</evidence>
<evidence type="ECO:0000256" key="1">
    <source>
        <dbReference type="ARBA" id="ARBA00004141"/>
    </source>
</evidence>
<protein>
    <submittedName>
        <fullName evidence="7">LrgB-like domain-containing protein</fullName>
    </submittedName>
</protein>
<sequence>MPTRDPLDPSQSKWQSYVRDAFTALKLTLSSSRDKLVRDWIFVPLGIAAILAACYGVDVLFKRVSVSFPASVACLALLFVGLLLSEVLLGTHLTRRVVNVINVPADWSLRWIGLFFTPSFVTIPLSPSIGVGEVFKIIAVFVLGFAVMMLLAAYMTRSLHLLLGSSKRSEIQRGDEIHNQDDDEIPLHQIQPTEISSPPQLRLQQHHPENTTSPILPDYPAQTPPPAARCTLYTAKLTALFDTLIFTVVLVASIPIYFTTGYPMPLHLSITTLTYKLTLATPPPYKQYLHPVLTCSLLTVLTIWPLSLANSSSLTTALREYKTGANYLHLQSPPGAGDIFSTILDASIVSLALPMFQYRRELKTHLVTLLIPNIVISVASVFTYPPLCYKIGIEATRSLAFASRSLTLALATPATRNLGGDAYTVAALAIASGILGVLVGERMMRVLRIPEDDYVTRGITLGVNSSAIGTALLLRTDPRAAALSSLSMTLFGTITVLLTSIPPIASMIRGLVGL</sequence>
<dbReference type="InterPro" id="IPR007300">
    <property type="entry name" value="CidB/LrgB"/>
</dbReference>
<dbReference type="Pfam" id="PF04172">
    <property type="entry name" value="LrgB"/>
    <property type="match status" value="1"/>
</dbReference>
<dbReference type="KEGG" id="pchm:VFPPC_14298"/>
<comment type="subcellular location">
    <subcellularLocation>
        <location evidence="1">Membrane</location>
        <topology evidence="1">Multi-pass membrane protein</topology>
    </subcellularLocation>
</comment>
<dbReference type="OrthoDB" id="2502820at2759"/>
<keyword evidence="3 6" id="KW-1133">Transmembrane helix</keyword>
<dbReference type="PANTHER" id="PTHR30249:SF0">
    <property type="entry name" value="PLASTIDAL GLYCOLATE_GLYCERATE TRANSLOCATOR 1, CHLOROPLASTIC"/>
    <property type="match status" value="1"/>
</dbReference>
<dbReference type="EMBL" id="LSBJ02000004">
    <property type="protein sequence ID" value="OAQ66167.1"/>
    <property type="molecule type" value="Genomic_DNA"/>
</dbReference>
<dbReference type="GO" id="GO:0016020">
    <property type="term" value="C:membrane"/>
    <property type="evidence" value="ECO:0007669"/>
    <property type="project" value="UniProtKB-SubCell"/>
</dbReference>
<feature type="transmembrane region" description="Helical" evidence="6">
    <location>
        <begin position="422"/>
        <end position="442"/>
    </location>
</feature>
<evidence type="ECO:0000256" key="4">
    <source>
        <dbReference type="ARBA" id="ARBA00023136"/>
    </source>
</evidence>
<feature type="transmembrane region" description="Helical" evidence="6">
    <location>
        <begin position="67"/>
        <end position="89"/>
    </location>
</feature>
<keyword evidence="8" id="KW-1185">Reference proteome</keyword>
<evidence type="ECO:0000256" key="6">
    <source>
        <dbReference type="SAM" id="Phobius"/>
    </source>
</evidence>
<organism evidence="7 8">
    <name type="scientific">Pochonia chlamydosporia 170</name>
    <dbReference type="NCBI Taxonomy" id="1380566"/>
    <lineage>
        <taxon>Eukaryota</taxon>
        <taxon>Fungi</taxon>
        <taxon>Dikarya</taxon>
        <taxon>Ascomycota</taxon>
        <taxon>Pezizomycotina</taxon>
        <taxon>Sordariomycetes</taxon>
        <taxon>Hypocreomycetidae</taxon>
        <taxon>Hypocreales</taxon>
        <taxon>Clavicipitaceae</taxon>
        <taxon>Pochonia</taxon>
    </lineage>
</organism>
<evidence type="ECO:0000256" key="2">
    <source>
        <dbReference type="ARBA" id="ARBA00022692"/>
    </source>
</evidence>
<dbReference type="AlphaFoldDB" id="A0A179FLH4"/>
<feature type="transmembrane region" description="Helical" evidence="6">
    <location>
        <begin position="480"/>
        <end position="501"/>
    </location>
</feature>
<dbReference type="Proteomes" id="UP000078397">
    <property type="component" value="Unassembled WGS sequence"/>
</dbReference>
<evidence type="ECO:0000313" key="7">
    <source>
        <dbReference type="EMBL" id="OAQ66167.1"/>
    </source>
</evidence>
<proteinExistence type="predicted"/>
<dbReference type="RefSeq" id="XP_018143254.1">
    <property type="nucleotide sequence ID" value="XM_018292067.1"/>
</dbReference>